<dbReference type="AlphaFoldDB" id="A0A9D2CT01"/>
<evidence type="ECO:0000313" key="4">
    <source>
        <dbReference type="Proteomes" id="UP000886750"/>
    </source>
</evidence>
<comment type="similarity">
    <text evidence="2">Belongs to the TmcAL family.</text>
</comment>
<dbReference type="SUPFAM" id="SSF52374">
    <property type="entry name" value="Nucleotidylyl transferase"/>
    <property type="match status" value="1"/>
</dbReference>
<evidence type="ECO:0000256" key="1">
    <source>
        <dbReference type="ARBA" id="ARBA00022694"/>
    </source>
</evidence>
<feature type="binding site" evidence="2">
    <location>
        <position position="188"/>
    </location>
    <ligand>
        <name>ATP</name>
        <dbReference type="ChEBI" id="CHEBI:30616"/>
    </ligand>
</feature>
<dbReference type="HAMAP" id="MF_01539">
    <property type="entry name" value="TmcAL"/>
    <property type="match status" value="1"/>
</dbReference>
<dbReference type="InterPro" id="IPR014729">
    <property type="entry name" value="Rossmann-like_a/b/a_fold"/>
</dbReference>
<feature type="binding site" evidence="2">
    <location>
        <begin position="7"/>
        <end position="20"/>
    </location>
    <ligand>
        <name>ATP</name>
        <dbReference type="ChEBI" id="CHEBI:30616"/>
    </ligand>
</feature>
<name>A0A9D2CT01_9FIRM</name>
<feature type="binding site" evidence="2">
    <location>
        <position position="163"/>
    </location>
    <ligand>
        <name>ATP</name>
        <dbReference type="ChEBI" id="CHEBI:30616"/>
    </ligand>
</feature>
<keyword evidence="2" id="KW-0963">Cytoplasm</keyword>
<keyword evidence="2" id="KW-0547">Nucleotide-binding</keyword>
<evidence type="ECO:0000313" key="3">
    <source>
        <dbReference type="EMBL" id="HIY97231.1"/>
    </source>
</evidence>
<sequence length="394" mass="43588">MKICGIICEYNPFHNGHAYLLEKAKRESGCDAVICVMSGNFTQRGEPALFDKYTRARHAVLAGADAVLELPTPFAVSPAEIFAKGAVKILNAIPAFDSLIFGGENDDPQFFLDAAKQTSEESREFKTALRAKLKEGISFTKARNEALAETGKEQIARSLRSPNNILGVEYQRALLAFGSDAKIIPVLRTGAEHTDTQMRKNFSSASAIRQAVRDGKLRPIKQNVPPFVYKDIRERNSAENFQRFAHLTALTKSAEYFKNIIDCTEGLENRIKAFAKGAADYGELIGKVTTKRYISSRIRRILASAVLDITADLVRKGLRAPLYLKILALKKSRAEDMLAALAQADFPLIVRKNDLSRLSKTAAEVYAKDLLASDVYRICTGKTAERQRLPLVDG</sequence>
<reference evidence="3" key="2">
    <citation type="submission" date="2021-04" db="EMBL/GenBank/DDBJ databases">
        <authorList>
            <person name="Gilroy R."/>
        </authorList>
    </citation>
    <scope>NUCLEOTIDE SEQUENCE</scope>
    <source>
        <strain evidence="3">1345</strain>
    </source>
</reference>
<keyword evidence="2" id="KW-0694">RNA-binding</keyword>
<keyword evidence="2" id="KW-0436">Ligase</keyword>
<comment type="caution">
    <text evidence="3">The sequence shown here is derived from an EMBL/GenBank/DDBJ whole genome shotgun (WGS) entry which is preliminary data.</text>
</comment>
<dbReference type="GO" id="GO:0005524">
    <property type="term" value="F:ATP binding"/>
    <property type="evidence" value="ECO:0007669"/>
    <property type="project" value="UniProtKB-KW"/>
</dbReference>
<proteinExistence type="inferred from homology"/>
<dbReference type="Pfam" id="PF05636">
    <property type="entry name" value="HIGH_NTase1"/>
    <property type="match status" value="1"/>
</dbReference>
<gene>
    <name evidence="2" type="primary">tmcAL</name>
    <name evidence="3" type="ORF">H9729_06035</name>
</gene>
<reference evidence="3" key="1">
    <citation type="journal article" date="2021" name="PeerJ">
        <title>Extensive microbial diversity within the chicken gut microbiome revealed by metagenomics and culture.</title>
        <authorList>
            <person name="Gilroy R."/>
            <person name="Ravi A."/>
            <person name="Getino M."/>
            <person name="Pursley I."/>
            <person name="Horton D.L."/>
            <person name="Alikhan N.F."/>
            <person name="Baker D."/>
            <person name="Gharbi K."/>
            <person name="Hall N."/>
            <person name="Watson M."/>
            <person name="Adriaenssens E.M."/>
            <person name="Foster-Nyarko E."/>
            <person name="Jarju S."/>
            <person name="Secka A."/>
            <person name="Antonio M."/>
            <person name="Oren A."/>
            <person name="Chaudhuri R.R."/>
            <person name="La Ragione R."/>
            <person name="Hildebrand F."/>
            <person name="Pallen M.J."/>
        </authorList>
    </citation>
    <scope>NUCLEOTIDE SEQUENCE</scope>
    <source>
        <strain evidence="3">1345</strain>
    </source>
</reference>
<comment type="caution">
    <text evidence="2">Lacks conserved residue(s) required for the propagation of feature annotation.</text>
</comment>
<evidence type="ECO:0000256" key="2">
    <source>
        <dbReference type="HAMAP-Rule" id="MF_01539"/>
    </source>
</evidence>
<comment type="subcellular location">
    <subcellularLocation>
        <location evidence="2">Cytoplasm</location>
    </subcellularLocation>
</comment>
<keyword evidence="2" id="KW-0067">ATP-binding</keyword>
<dbReference type="PANTHER" id="PTHR37825:SF1">
    <property type="entry name" value="TRNA(MET) CYTIDINE ACETATE LIGASE"/>
    <property type="match status" value="1"/>
</dbReference>
<comment type="catalytic activity">
    <reaction evidence="2">
        <text>cytidine(34) in elongator tRNA(Met) + acetate + ATP = N(4)-acetylcytidine(34) in elongator tRNA(Met) + AMP + diphosphate</text>
        <dbReference type="Rhea" id="RHEA:58144"/>
        <dbReference type="Rhea" id="RHEA-COMP:10693"/>
        <dbReference type="Rhea" id="RHEA-COMP:10694"/>
        <dbReference type="ChEBI" id="CHEBI:30089"/>
        <dbReference type="ChEBI" id="CHEBI:30616"/>
        <dbReference type="ChEBI" id="CHEBI:33019"/>
        <dbReference type="ChEBI" id="CHEBI:74900"/>
        <dbReference type="ChEBI" id="CHEBI:82748"/>
        <dbReference type="ChEBI" id="CHEBI:456215"/>
    </reaction>
</comment>
<keyword evidence="1 2" id="KW-0819">tRNA processing</keyword>
<dbReference type="Proteomes" id="UP000886750">
    <property type="component" value="Unassembled WGS sequence"/>
</dbReference>
<dbReference type="GO" id="GO:0000049">
    <property type="term" value="F:tRNA binding"/>
    <property type="evidence" value="ECO:0007669"/>
    <property type="project" value="UniProtKB-KW"/>
</dbReference>
<dbReference type="Gene3D" id="3.40.50.620">
    <property type="entry name" value="HUPs"/>
    <property type="match status" value="1"/>
</dbReference>
<comment type="function">
    <text evidence="2">Catalyzes the formation of N(4)-acetylcytidine (ac(4)C) at the wobble position of elongator tRNA(Met), using acetate and ATP as substrates. First activates an acetate ion to form acetyladenylate (Ac-AMP) and then transfers the acetyl group to tRNA to form ac(4)C34.</text>
</comment>
<dbReference type="EC" id="6.3.4.-" evidence="2"/>
<accession>A0A9D2CT01</accession>
<dbReference type="InterPro" id="IPR008513">
    <property type="entry name" value="tRNA(Met)_cyd_acetate_ligase"/>
</dbReference>
<dbReference type="GO" id="GO:0016879">
    <property type="term" value="F:ligase activity, forming carbon-nitrogen bonds"/>
    <property type="evidence" value="ECO:0007669"/>
    <property type="project" value="UniProtKB-UniRule"/>
</dbReference>
<organism evidence="3 4">
    <name type="scientific">Candidatus Borkfalkia excrementigallinarum</name>
    <dbReference type="NCBI Taxonomy" id="2838506"/>
    <lineage>
        <taxon>Bacteria</taxon>
        <taxon>Bacillati</taxon>
        <taxon>Bacillota</taxon>
        <taxon>Clostridia</taxon>
        <taxon>Christensenellales</taxon>
        <taxon>Christensenellaceae</taxon>
        <taxon>Candidatus Borkfalkia</taxon>
    </lineage>
</organism>
<feature type="binding site" evidence="2">
    <location>
        <position position="102"/>
    </location>
    <ligand>
        <name>ATP</name>
        <dbReference type="ChEBI" id="CHEBI:30616"/>
    </ligand>
</feature>
<dbReference type="PANTHER" id="PTHR37825">
    <property type="entry name" value="TRNA(MET) CYTIDINE ACETATE LIGASE"/>
    <property type="match status" value="1"/>
</dbReference>
<dbReference type="GO" id="GO:0006400">
    <property type="term" value="P:tRNA modification"/>
    <property type="evidence" value="ECO:0007669"/>
    <property type="project" value="UniProtKB-UniRule"/>
</dbReference>
<protein>
    <recommendedName>
        <fullName evidence="2">tRNA(Met) cytidine acetate ligase</fullName>
        <ecNumber evidence="2">6.3.4.-</ecNumber>
    </recommendedName>
</protein>
<keyword evidence="2" id="KW-0820">tRNA-binding</keyword>
<dbReference type="EMBL" id="DXCQ01000056">
    <property type="protein sequence ID" value="HIY97231.1"/>
    <property type="molecule type" value="Genomic_DNA"/>
</dbReference>
<dbReference type="GO" id="GO:0005737">
    <property type="term" value="C:cytoplasm"/>
    <property type="evidence" value="ECO:0007669"/>
    <property type="project" value="UniProtKB-SubCell"/>
</dbReference>